<dbReference type="AlphaFoldDB" id="X0T7U5"/>
<proteinExistence type="predicted"/>
<feature type="region of interest" description="Disordered" evidence="1">
    <location>
        <begin position="85"/>
        <end position="106"/>
    </location>
</feature>
<dbReference type="Pfam" id="PF08843">
    <property type="entry name" value="AbiEii"/>
    <property type="match status" value="1"/>
</dbReference>
<name>X0T7U5_9ZZZZ</name>
<dbReference type="InterPro" id="IPR014942">
    <property type="entry name" value="AbiEii"/>
</dbReference>
<sequence length="106" mass="12232">MNGFVEQPAERRRLICEQAQEQLNLPAASLEKDYWVCWILRELFDIPEWGQSITFKGGTSLSKCWNLINRFSEDIDIVIEKGFLGFGGKDSPETAPSKKQRRKRLA</sequence>
<organism evidence="2">
    <name type="scientific">marine sediment metagenome</name>
    <dbReference type="NCBI Taxonomy" id="412755"/>
    <lineage>
        <taxon>unclassified sequences</taxon>
        <taxon>metagenomes</taxon>
        <taxon>ecological metagenomes</taxon>
    </lineage>
</organism>
<comment type="caution">
    <text evidence="2">The sequence shown here is derived from an EMBL/GenBank/DDBJ whole genome shotgun (WGS) entry which is preliminary data.</text>
</comment>
<evidence type="ECO:0000256" key="1">
    <source>
        <dbReference type="SAM" id="MobiDB-lite"/>
    </source>
</evidence>
<accession>X0T7U5</accession>
<evidence type="ECO:0000313" key="2">
    <source>
        <dbReference type="EMBL" id="GAF89279.1"/>
    </source>
</evidence>
<gene>
    <name evidence="2" type="ORF">S01H1_22491</name>
</gene>
<reference evidence="2" key="1">
    <citation type="journal article" date="2014" name="Front. Microbiol.">
        <title>High frequency of phylogenetically diverse reductive dehalogenase-homologous genes in deep subseafloor sedimentary metagenomes.</title>
        <authorList>
            <person name="Kawai M."/>
            <person name="Futagami T."/>
            <person name="Toyoda A."/>
            <person name="Takaki Y."/>
            <person name="Nishi S."/>
            <person name="Hori S."/>
            <person name="Arai W."/>
            <person name="Tsubouchi T."/>
            <person name="Morono Y."/>
            <person name="Uchiyama I."/>
            <person name="Ito T."/>
            <person name="Fujiyama A."/>
            <person name="Inagaki F."/>
            <person name="Takami H."/>
        </authorList>
    </citation>
    <scope>NUCLEOTIDE SEQUENCE</scope>
    <source>
        <strain evidence="2">Expedition CK06-06</strain>
    </source>
</reference>
<evidence type="ECO:0008006" key="3">
    <source>
        <dbReference type="Google" id="ProtNLM"/>
    </source>
</evidence>
<dbReference type="EMBL" id="BARS01012702">
    <property type="protein sequence ID" value="GAF89279.1"/>
    <property type="molecule type" value="Genomic_DNA"/>
</dbReference>
<protein>
    <recommendedName>
        <fullName evidence="3">Nucleotidyl transferase AbiEii/AbiGii toxin family protein</fullName>
    </recommendedName>
</protein>
<dbReference type="Gene3D" id="3.10.450.620">
    <property type="entry name" value="JHP933, nucleotidyltransferase-like core domain"/>
    <property type="match status" value="1"/>
</dbReference>
<feature type="non-terminal residue" evidence="2">
    <location>
        <position position="106"/>
    </location>
</feature>